<proteinExistence type="predicted"/>
<dbReference type="GO" id="GO:0000428">
    <property type="term" value="C:DNA-directed RNA polymerase complex"/>
    <property type="evidence" value="ECO:0007669"/>
    <property type="project" value="UniProtKB-KW"/>
</dbReference>
<dbReference type="InterPro" id="IPR013324">
    <property type="entry name" value="RNA_pol_sigma_r3/r4-like"/>
</dbReference>
<dbReference type="SUPFAM" id="SSF88659">
    <property type="entry name" value="Sigma3 and sigma4 domains of RNA polymerase sigma factors"/>
    <property type="match status" value="1"/>
</dbReference>
<keyword evidence="2" id="KW-0804">Transcription</keyword>
<evidence type="ECO:0000313" key="2">
    <source>
        <dbReference type="EMBL" id="MBB5060785.1"/>
    </source>
</evidence>
<dbReference type="RefSeq" id="WP_184223299.1">
    <property type="nucleotide sequence ID" value="NZ_JACHIP010000019.1"/>
</dbReference>
<protein>
    <submittedName>
        <fullName evidence="2">DNA-directed RNA polymerase specialized sigma24 family protein</fullName>
    </submittedName>
</protein>
<gene>
    <name evidence="2" type="ORF">HDF16_005521</name>
</gene>
<evidence type="ECO:0000313" key="3">
    <source>
        <dbReference type="Proteomes" id="UP000540989"/>
    </source>
</evidence>
<sequence length="199" mass="22211">MWLMTERAQLHLVDAEGAAVSPVIRDAVETVFRWALRDYPNVDRAQMADWAETVARSMQARGSDIELPERYAYAALKGKVRDWFRTGAAQEESSGVRRDMERIGGSNSSFEGTVDRRILFDQLHNALGERDRVILYLLLNEKSAQEVAGELETSYPAARKAIQRVKERIGAMLGGGTSKQKDGVVNVRGSVDQRGLTVE</sequence>
<dbReference type="GO" id="GO:0016987">
    <property type="term" value="F:sigma factor activity"/>
    <property type="evidence" value="ECO:0007669"/>
    <property type="project" value="InterPro"/>
</dbReference>
<comment type="caution">
    <text evidence="2">The sequence shown here is derived from an EMBL/GenBank/DDBJ whole genome shotgun (WGS) entry which is preliminary data.</text>
</comment>
<name>A0A7W8E7Y8_9BACT</name>
<dbReference type="GO" id="GO:0006352">
    <property type="term" value="P:DNA-templated transcription initiation"/>
    <property type="evidence" value="ECO:0007669"/>
    <property type="project" value="InterPro"/>
</dbReference>
<dbReference type="Proteomes" id="UP000540989">
    <property type="component" value="Unassembled WGS sequence"/>
</dbReference>
<dbReference type="Pfam" id="PF08281">
    <property type="entry name" value="Sigma70_r4_2"/>
    <property type="match status" value="1"/>
</dbReference>
<dbReference type="EMBL" id="JACHIP010000019">
    <property type="protein sequence ID" value="MBB5060785.1"/>
    <property type="molecule type" value="Genomic_DNA"/>
</dbReference>
<evidence type="ECO:0000259" key="1">
    <source>
        <dbReference type="Pfam" id="PF08281"/>
    </source>
</evidence>
<accession>A0A7W8E7Y8</accession>
<dbReference type="AlphaFoldDB" id="A0A7W8E7Y8"/>
<keyword evidence="2" id="KW-0240">DNA-directed RNA polymerase</keyword>
<dbReference type="InterPro" id="IPR013249">
    <property type="entry name" value="RNA_pol_sigma70_r4_t2"/>
</dbReference>
<organism evidence="2 3">
    <name type="scientific">Granulicella aggregans</name>
    <dbReference type="NCBI Taxonomy" id="474949"/>
    <lineage>
        <taxon>Bacteria</taxon>
        <taxon>Pseudomonadati</taxon>
        <taxon>Acidobacteriota</taxon>
        <taxon>Terriglobia</taxon>
        <taxon>Terriglobales</taxon>
        <taxon>Acidobacteriaceae</taxon>
        <taxon>Granulicella</taxon>
    </lineage>
</organism>
<reference evidence="2 3" key="1">
    <citation type="submission" date="2020-08" db="EMBL/GenBank/DDBJ databases">
        <title>Genomic Encyclopedia of Type Strains, Phase IV (KMG-V): Genome sequencing to study the core and pangenomes of soil and plant-associated prokaryotes.</title>
        <authorList>
            <person name="Whitman W."/>
        </authorList>
    </citation>
    <scope>NUCLEOTIDE SEQUENCE [LARGE SCALE GENOMIC DNA]</scope>
    <source>
        <strain evidence="2 3">M8UP14</strain>
    </source>
</reference>
<feature type="domain" description="RNA polymerase sigma factor 70 region 4 type 2" evidence="1">
    <location>
        <begin position="119"/>
        <end position="168"/>
    </location>
</feature>
<keyword evidence="3" id="KW-1185">Reference proteome</keyword>
<dbReference type="GO" id="GO:0003677">
    <property type="term" value="F:DNA binding"/>
    <property type="evidence" value="ECO:0007669"/>
    <property type="project" value="InterPro"/>
</dbReference>